<dbReference type="PANTHER" id="PTHR11644:SF2">
    <property type="entry name" value="CYTIDINE DEAMINASE"/>
    <property type="match status" value="1"/>
</dbReference>
<dbReference type="NCBIfam" id="NF004064">
    <property type="entry name" value="PRK05578.1"/>
    <property type="match status" value="1"/>
</dbReference>
<evidence type="ECO:0000256" key="10">
    <source>
        <dbReference type="PIRSR" id="PIRSR606262-1"/>
    </source>
</evidence>
<dbReference type="GO" id="GO:0008270">
    <property type="term" value="F:zinc ion binding"/>
    <property type="evidence" value="ECO:0007669"/>
    <property type="project" value="UniProtKB-UniRule"/>
</dbReference>
<keyword evidence="16" id="KW-1185">Reference proteome</keyword>
<dbReference type="PROSITE" id="PS51747">
    <property type="entry name" value="CYT_DCMP_DEAMINASES_2"/>
    <property type="match status" value="1"/>
</dbReference>
<evidence type="ECO:0000256" key="4">
    <source>
        <dbReference type="ARBA" id="ARBA00012783"/>
    </source>
</evidence>
<dbReference type="GO" id="GO:0055086">
    <property type="term" value="P:nucleobase-containing small molecule metabolic process"/>
    <property type="evidence" value="ECO:0007669"/>
    <property type="project" value="UniProtKB-ARBA"/>
</dbReference>
<evidence type="ECO:0000256" key="1">
    <source>
        <dbReference type="ARBA" id="ARBA00001947"/>
    </source>
</evidence>
<dbReference type="Proteomes" id="UP000186922">
    <property type="component" value="Unassembled WGS sequence"/>
</dbReference>
<evidence type="ECO:0000256" key="3">
    <source>
        <dbReference type="ARBA" id="ARBA00006576"/>
    </source>
</evidence>
<dbReference type="GO" id="GO:0004126">
    <property type="term" value="F:cytidine deaminase activity"/>
    <property type="evidence" value="ECO:0007669"/>
    <property type="project" value="UniProtKB-UniRule"/>
</dbReference>
<evidence type="ECO:0000256" key="11">
    <source>
        <dbReference type="PIRSR" id="PIRSR606262-2"/>
    </source>
</evidence>
<comment type="catalytic activity">
    <reaction evidence="13">
        <text>2'-deoxycytidine + H2O + H(+) = 2'-deoxyuridine + NH4(+)</text>
        <dbReference type="Rhea" id="RHEA:13433"/>
        <dbReference type="ChEBI" id="CHEBI:15377"/>
        <dbReference type="ChEBI" id="CHEBI:15378"/>
        <dbReference type="ChEBI" id="CHEBI:15698"/>
        <dbReference type="ChEBI" id="CHEBI:16450"/>
        <dbReference type="ChEBI" id="CHEBI:28938"/>
        <dbReference type="EC" id="3.5.4.5"/>
    </reaction>
</comment>
<evidence type="ECO:0000313" key="15">
    <source>
        <dbReference type="EMBL" id="GAU92369.1"/>
    </source>
</evidence>
<dbReference type="FunFam" id="3.40.140.10:FF:000008">
    <property type="entry name" value="Cytidine deaminase"/>
    <property type="match status" value="1"/>
</dbReference>
<dbReference type="InterPro" id="IPR006262">
    <property type="entry name" value="Cyt_deam_tetra"/>
</dbReference>
<dbReference type="InterPro" id="IPR016192">
    <property type="entry name" value="APOBEC/CMP_deaminase_Zn-bd"/>
</dbReference>
<feature type="active site" description="Proton donor" evidence="10">
    <location>
        <position position="70"/>
    </location>
</feature>
<evidence type="ECO:0000256" key="7">
    <source>
        <dbReference type="ARBA" id="ARBA00022833"/>
    </source>
</evidence>
<evidence type="ECO:0000256" key="6">
    <source>
        <dbReference type="ARBA" id="ARBA00022801"/>
    </source>
</evidence>
<feature type="domain" description="CMP/dCMP-type deaminase" evidence="14">
    <location>
        <begin position="15"/>
        <end position="152"/>
    </location>
</feature>
<dbReference type="InterPro" id="IPR050202">
    <property type="entry name" value="Cyt/Deoxycyt_deaminase"/>
</dbReference>
<accession>A0A1D1URN4</accession>
<comment type="catalytic activity">
    <reaction evidence="9 13">
        <text>cytidine + H2O + H(+) = uridine + NH4(+)</text>
        <dbReference type="Rhea" id="RHEA:16069"/>
        <dbReference type="ChEBI" id="CHEBI:15377"/>
        <dbReference type="ChEBI" id="CHEBI:15378"/>
        <dbReference type="ChEBI" id="CHEBI:16704"/>
        <dbReference type="ChEBI" id="CHEBI:17562"/>
        <dbReference type="ChEBI" id="CHEBI:28938"/>
        <dbReference type="EC" id="3.5.4.5"/>
    </reaction>
</comment>
<dbReference type="PROSITE" id="PS00903">
    <property type="entry name" value="CYT_DCMP_DEAMINASES_1"/>
    <property type="match status" value="1"/>
</dbReference>
<keyword evidence="5 12" id="KW-0479">Metal-binding</keyword>
<evidence type="ECO:0000256" key="2">
    <source>
        <dbReference type="ARBA" id="ARBA00003949"/>
    </source>
</evidence>
<name>A0A1D1URN4_RAMVA</name>
<dbReference type="NCBIfam" id="TIGR01354">
    <property type="entry name" value="cyt_deam_tetra"/>
    <property type="match status" value="1"/>
</dbReference>
<dbReference type="InterPro" id="IPR002125">
    <property type="entry name" value="CMP_dCMP_dom"/>
</dbReference>
<dbReference type="PANTHER" id="PTHR11644">
    <property type="entry name" value="CYTIDINE DEAMINASE"/>
    <property type="match status" value="1"/>
</dbReference>
<dbReference type="STRING" id="947166.A0A1D1URN4"/>
<dbReference type="EC" id="3.5.4.5" evidence="4 13"/>
<dbReference type="InterPro" id="IPR016193">
    <property type="entry name" value="Cytidine_deaminase-like"/>
</dbReference>
<evidence type="ECO:0000256" key="9">
    <source>
        <dbReference type="ARBA" id="ARBA00049558"/>
    </source>
</evidence>
<feature type="binding site" evidence="11">
    <location>
        <begin position="57"/>
        <end position="63"/>
    </location>
    <ligand>
        <name>substrate</name>
    </ligand>
</feature>
<dbReference type="GO" id="GO:0042802">
    <property type="term" value="F:identical protein binding"/>
    <property type="evidence" value="ECO:0007669"/>
    <property type="project" value="UniProtKB-ARBA"/>
</dbReference>
<feature type="binding site" evidence="12">
    <location>
        <position position="102"/>
    </location>
    <ligand>
        <name>Zn(2+)</name>
        <dbReference type="ChEBI" id="CHEBI:29105"/>
        <note>catalytic</note>
    </ligand>
</feature>
<dbReference type="EMBL" id="BDGG01000002">
    <property type="protein sequence ID" value="GAU92369.1"/>
    <property type="molecule type" value="Genomic_DNA"/>
</dbReference>
<evidence type="ECO:0000313" key="16">
    <source>
        <dbReference type="Proteomes" id="UP000186922"/>
    </source>
</evidence>
<protein>
    <recommendedName>
        <fullName evidence="4 13">Cytidine deaminase</fullName>
        <ecNumber evidence="4 13">3.5.4.5</ecNumber>
    </recommendedName>
    <alternativeName>
        <fullName evidence="8 13">Cytidine aminohydrolase</fullName>
    </alternativeName>
</protein>
<feature type="binding site" evidence="12">
    <location>
        <position position="68"/>
    </location>
    <ligand>
        <name>Zn(2+)</name>
        <dbReference type="ChEBI" id="CHEBI:29105"/>
        <note>catalytic</note>
    </ligand>
</feature>
<evidence type="ECO:0000259" key="14">
    <source>
        <dbReference type="PROSITE" id="PS51747"/>
    </source>
</evidence>
<sequence length="170" mass="18560">MSTALDLALLRVSEPEVRQLLQACQEVKKRAYSVYSNFRVGAALITERDRHIITGCNVENASYGLTVCAERAAICQAVSRGYREFSCIAVTSDVQGVYCTPCGACRQFIAEFSPEGYVLLVQPGLSEDEYLKGKGAQIVAVSSLLPSGFTPADLHLPKHKEQDVTETIQL</sequence>
<gene>
    <name evidence="15" type="primary">RvY_04456-1</name>
    <name evidence="15" type="synonym">RvY_04456.1</name>
    <name evidence="15" type="ORF">RvY_04456</name>
</gene>
<comment type="similarity">
    <text evidence="3 13">Belongs to the cytidine and deoxycytidylate deaminase family.</text>
</comment>
<comment type="function">
    <text evidence="2 13">This enzyme scavenges exogenous and endogenous cytidine and 2'-deoxycytidine for UMP synthesis.</text>
</comment>
<dbReference type="GO" id="GO:0005829">
    <property type="term" value="C:cytosol"/>
    <property type="evidence" value="ECO:0007669"/>
    <property type="project" value="TreeGrafter"/>
</dbReference>
<proteinExistence type="inferred from homology"/>
<evidence type="ECO:0000256" key="8">
    <source>
        <dbReference type="ARBA" id="ARBA00032005"/>
    </source>
</evidence>
<evidence type="ECO:0000256" key="5">
    <source>
        <dbReference type="ARBA" id="ARBA00022723"/>
    </source>
</evidence>
<dbReference type="Gene3D" id="3.40.140.10">
    <property type="entry name" value="Cytidine Deaminase, domain 2"/>
    <property type="match status" value="1"/>
</dbReference>
<dbReference type="AlphaFoldDB" id="A0A1D1URN4"/>
<evidence type="ECO:0000256" key="12">
    <source>
        <dbReference type="PIRSR" id="PIRSR606262-3"/>
    </source>
</evidence>
<feature type="binding site" evidence="12">
    <location>
        <position position="105"/>
    </location>
    <ligand>
        <name>Zn(2+)</name>
        <dbReference type="ChEBI" id="CHEBI:29105"/>
        <note>catalytic</note>
    </ligand>
</feature>
<reference evidence="15 16" key="1">
    <citation type="journal article" date="2016" name="Nat. Commun.">
        <title>Extremotolerant tardigrade genome and improved radiotolerance of human cultured cells by tardigrade-unique protein.</title>
        <authorList>
            <person name="Hashimoto T."/>
            <person name="Horikawa D.D."/>
            <person name="Saito Y."/>
            <person name="Kuwahara H."/>
            <person name="Kozuka-Hata H."/>
            <person name="Shin-I T."/>
            <person name="Minakuchi Y."/>
            <person name="Ohishi K."/>
            <person name="Motoyama A."/>
            <person name="Aizu T."/>
            <person name="Enomoto A."/>
            <person name="Kondo K."/>
            <person name="Tanaka S."/>
            <person name="Hara Y."/>
            <person name="Koshikawa S."/>
            <person name="Sagara H."/>
            <person name="Miura T."/>
            <person name="Yokobori S."/>
            <person name="Miyagawa K."/>
            <person name="Suzuki Y."/>
            <person name="Kubo T."/>
            <person name="Oyama M."/>
            <person name="Kohara Y."/>
            <person name="Fujiyama A."/>
            <person name="Arakawa K."/>
            <person name="Katayama T."/>
            <person name="Toyoda A."/>
            <person name="Kunieda T."/>
        </authorList>
    </citation>
    <scope>NUCLEOTIDE SEQUENCE [LARGE SCALE GENOMIC DNA]</scope>
    <source>
        <strain evidence="15 16">YOKOZUNA-1</strain>
    </source>
</reference>
<dbReference type="OrthoDB" id="414540at2759"/>
<comment type="caution">
    <text evidence="15">The sequence shown here is derived from an EMBL/GenBank/DDBJ whole genome shotgun (WGS) entry which is preliminary data.</text>
</comment>
<dbReference type="Pfam" id="PF00383">
    <property type="entry name" value="dCMP_cyt_deam_1"/>
    <property type="match status" value="1"/>
</dbReference>
<dbReference type="SUPFAM" id="SSF53927">
    <property type="entry name" value="Cytidine deaminase-like"/>
    <property type="match status" value="1"/>
</dbReference>
<comment type="cofactor">
    <cofactor evidence="1 12 13">
        <name>Zn(2+)</name>
        <dbReference type="ChEBI" id="CHEBI:29105"/>
    </cofactor>
</comment>
<dbReference type="CDD" id="cd01283">
    <property type="entry name" value="cytidine_deaminase"/>
    <property type="match status" value="1"/>
</dbReference>
<keyword evidence="7 12" id="KW-0862">Zinc</keyword>
<keyword evidence="6 13" id="KW-0378">Hydrolase</keyword>
<dbReference type="GO" id="GO:0072527">
    <property type="term" value="P:pyrimidine-containing compound metabolic process"/>
    <property type="evidence" value="ECO:0007669"/>
    <property type="project" value="UniProtKB-ARBA"/>
</dbReference>
<organism evidence="15 16">
    <name type="scientific">Ramazzottius varieornatus</name>
    <name type="common">Water bear</name>
    <name type="synonym">Tardigrade</name>
    <dbReference type="NCBI Taxonomy" id="947166"/>
    <lineage>
        <taxon>Eukaryota</taxon>
        <taxon>Metazoa</taxon>
        <taxon>Ecdysozoa</taxon>
        <taxon>Tardigrada</taxon>
        <taxon>Eutardigrada</taxon>
        <taxon>Parachela</taxon>
        <taxon>Hypsibioidea</taxon>
        <taxon>Ramazzottiidae</taxon>
        <taxon>Ramazzottius</taxon>
    </lineage>
</organism>
<evidence type="ECO:0000256" key="13">
    <source>
        <dbReference type="RuleBase" id="RU364006"/>
    </source>
</evidence>